<dbReference type="AlphaFoldDB" id="A0A5A7P383"/>
<accession>A0A5A7P383</accession>
<keyword evidence="2" id="KW-1185">Reference proteome</keyword>
<proteinExistence type="predicted"/>
<dbReference type="EMBL" id="BKCP01001336">
    <property type="protein sequence ID" value="GER26994.1"/>
    <property type="molecule type" value="Genomic_DNA"/>
</dbReference>
<comment type="caution">
    <text evidence="1">The sequence shown here is derived from an EMBL/GenBank/DDBJ whole genome shotgun (WGS) entry which is preliminary data.</text>
</comment>
<sequence length="162" mass="17605">MLLGDGEVHVQDVQAHGPGLDGLQGPPESVLDDYPNLLLVHRRQKRPEHLGQGLSCLIQIPADGDPERRPAAEFVSAYESEVDFEMGEHRDPRRIAAAAEFGSHQLRGVPGGFGFGFPIIHLTILQTPQPISFDSFSPSSLQGSPLEKIHEAVAVVTNLFPD</sequence>
<protein>
    <submittedName>
        <fullName evidence="1">Beta-galactosidase</fullName>
    </submittedName>
</protein>
<evidence type="ECO:0000313" key="2">
    <source>
        <dbReference type="Proteomes" id="UP000325081"/>
    </source>
</evidence>
<dbReference type="Proteomes" id="UP000325081">
    <property type="component" value="Unassembled WGS sequence"/>
</dbReference>
<gene>
    <name evidence="1" type="ORF">STAS_02669</name>
</gene>
<organism evidence="1 2">
    <name type="scientific">Striga asiatica</name>
    <name type="common">Asiatic witchweed</name>
    <name type="synonym">Buchnera asiatica</name>
    <dbReference type="NCBI Taxonomy" id="4170"/>
    <lineage>
        <taxon>Eukaryota</taxon>
        <taxon>Viridiplantae</taxon>
        <taxon>Streptophyta</taxon>
        <taxon>Embryophyta</taxon>
        <taxon>Tracheophyta</taxon>
        <taxon>Spermatophyta</taxon>
        <taxon>Magnoliopsida</taxon>
        <taxon>eudicotyledons</taxon>
        <taxon>Gunneridae</taxon>
        <taxon>Pentapetalae</taxon>
        <taxon>asterids</taxon>
        <taxon>lamiids</taxon>
        <taxon>Lamiales</taxon>
        <taxon>Orobanchaceae</taxon>
        <taxon>Buchnereae</taxon>
        <taxon>Striga</taxon>
    </lineage>
</organism>
<reference evidence="2" key="1">
    <citation type="journal article" date="2019" name="Curr. Biol.">
        <title>Genome Sequence of Striga asiatica Provides Insight into the Evolution of Plant Parasitism.</title>
        <authorList>
            <person name="Yoshida S."/>
            <person name="Kim S."/>
            <person name="Wafula E.K."/>
            <person name="Tanskanen J."/>
            <person name="Kim Y.M."/>
            <person name="Honaas L."/>
            <person name="Yang Z."/>
            <person name="Spallek T."/>
            <person name="Conn C.E."/>
            <person name="Ichihashi Y."/>
            <person name="Cheong K."/>
            <person name="Cui S."/>
            <person name="Der J.P."/>
            <person name="Gundlach H."/>
            <person name="Jiao Y."/>
            <person name="Hori C."/>
            <person name="Ishida J.K."/>
            <person name="Kasahara H."/>
            <person name="Kiba T."/>
            <person name="Kim M.S."/>
            <person name="Koo N."/>
            <person name="Laohavisit A."/>
            <person name="Lee Y.H."/>
            <person name="Lumba S."/>
            <person name="McCourt P."/>
            <person name="Mortimer J.C."/>
            <person name="Mutuku J.M."/>
            <person name="Nomura T."/>
            <person name="Sasaki-Sekimoto Y."/>
            <person name="Seto Y."/>
            <person name="Wang Y."/>
            <person name="Wakatake T."/>
            <person name="Sakakibara H."/>
            <person name="Demura T."/>
            <person name="Yamaguchi S."/>
            <person name="Yoneyama K."/>
            <person name="Manabe R.I."/>
            <person name="Nelson D.C."/>
            <person name="Schulman A.H."/>
            <person name="Timko M.P."/>
            <person name="dePamphilis C.W."/>
            <person name="Choi D."/>
            <person name="Shirasu K."/>
        </authorList>
    </citation>
    <scope>NUCLEOTIDE SEQUENCE [LARGE SCALE GENOMIC DNA]</scope>
    <source>
        <strain evidence="2">cv. UVA1</strain>
    </source>
</reference>
<name>A0A5A7P383_STRAF</name>
<evidence type="ECO:0000313" key="1">
    <source>
        <dbReference type="EMBL" id="GER26994.1"/>
    </source>
</evidence>